<comment type="similarity">
    <text evidence="2">Belongs to the methyltransferase superfamily.</text>
</comment>
<name>A0AA39QSJ8_9LECA</name>
<keyword evidence="4" id="KW-0017">Alkaloid metabolism</keyword>
<gene>
    <name evidence="10" type="ORF">JMJ35_009511</name>
</gene>
<dbReference type="InterPro" id="IPR019257">
    <property type="entry name" value="MeTrfase_dom"/>
</dbReference>
<dbReference type="InterPro" id="IPR051128">
    <property type="entry name" value="EgtD_Methyltrsf_superfamily"/>
</dbReference>
<comment type="pathway">
    <text evidence="1">Alkaloid biosynthesis; ergot alkaloid biosynthesis.</text>
</comment>
<dbReference type="InterPro" id="IPR029063">
    <property type="entry name" value="SAM-dependent_MTases_sf"/>
</dbReference>
<keyword evidence="5" id="KW-0489">Methyltransferase</keyword>
<feature type="domain" description="Histidine-specific methyltransferase SAM-dependent" evidence="9">
    <location>
        <begin position="39"/>
        <end position="344"/>
    </location>
</feature>
<dbReference type="Gene3D" id="3.40.50.150">
    <property type="entry name" value="Vaccinia Virus protein VP39"/>
    <property type="match status" value="1"/>
</dbReference>
<dbReference type="Pfam" id="PF10017">
    <property type="entry name" value="Methyltransf_33"/>
    <property type="match status" value="1"/>
</dbReference>
<dbReference type="Proteomes" id="UP001166286">
    <property type="component" value="Unassembled WGS sequence"/>
</dbReference>
<dbReference type="EC" id="2.1.1.261" evidence="7"/>
<evidence type="ECO:0000256" key="3">
    <source>
        <dbReference type="ARBA" id="ARBA00011738"/>
    </source>
</evidence>
<comment type="subunit">
    <text evidence="3">Homodimer.</text>
</comment>
<dbReference type="GO" id="GO:0009820">
    <property type="term" value="P:alkaloid metabolic process"/>
    <property type="evidence" value="ECO:0007669"/>
    <property type="project" value="UniProtKB-KW"/>
</dbReference>
<evidence type="ECO:0000256" key="8">
    <source>
        <dbReference type="ARBA" id="ARBA00049425"/>
    </source>
</evidence>
<evidence type="ECO:0000256" key="5">
    <source>
        <dbReference type="ARBA" id="ARBA00022603"/>
    </source>
</evidence>
<keyword evidence="11" id="KW-1185">Reference proteome</keyword>
<evidence type="ECO:0000313" key="10">
    <source>
        <dbReference type="EMBL" id="KAK0508427.1"/>
    </source>
</evidence>
<comment type="caution">
    <text evidence="10">The sequence shown here is derived from an EMBL/GenBank/DDBJ whole genome shotgun (WGS) entry which is preliminary data.</text>
</comment>
<comment type="catalytic activity">
    <reaction evidence="8">
        <text>4-(3-methylbut-2-enyl)-L-tryptophan + S-adenosyl-L-methionine = 4-(3-methylbut-2-enyl)-L-abrine + S-adenosyl-L-homocysteine + H(+)</text>
        <dbReference type="Rhea" id="RHEA:34435"/>
        <dbReference type="ChEBI" id="CHEBI:15378"/>
        <dbReference type="ChEBI" id="CHEBI:57856"/>
        <dbReference type="ChEBI" id="CHEBI:58209"/>
        <dbReference type="ChEBI" id="CHEBI:59789"/>
        <dbReference type="ChEBI" id="CHEBI:67248"/>
        <dbReference type="EC" id="2.1.1.261"/>
    </reaction>
</comment>
<protein>
    <recommendedName>
        <fullName evidence="7">4-dimethylallyltryptophan N-methyltransferase</fullName>
        <ecNumber evidence="7">2.1.1.261</ecNumber>
    </recommendedName>
</protein>
<evidence type="ECO:0000256" key="6">
    <source>
        <dbReference type="ARBA" id="ARBA00022679"/>
    </source>
</evidence>
<evidence type="ECO:0000256" key="4">
    <source>
        <dbReference type="ARBA" id="ARBA00022589"/>
    </source>
</evidence>
<evidence type="ECO:0000256" key="7">
    <source>
        <dbReference type="ARBA" id="ARBA00039094"/>
    </source>
</evidence>
<dbReference type="InterPro" id="IPR017805">
    <property type="entry name" value="SAM_MeTrfase_EasF-type_put"/>
</dbReference>
<evidence type="ECO:0000313" key="11">
    <source>
        <dbReference type="Proteomes" id="UP001166286"/>
    </source>
</evidence>
<dbReference type="AlphaFoldDB" id="A0AA39QSJ8"/>
<proteinExistence type="inferred from homology"/>
<evidence type="ECO:0000256" key="2">
    <source>
        <dbReference type="ARBA" id="ARBA00008361"/>
    </source>
</evidence>
<dbReference type="InterPro" id="IPR017804">
    <property type="entry name" value="MeTrfase_EgtD-like"/>
</dbReference>
<dbReference type="PIRSF" id="PIRSF018005">
    <property type="entry name" value="UCP018005"/>
    <property type="match status" value="1"/>
</dbReference>
<dbReference type="EMBL" id="JAFEKC020000021">
    <property type="protein sequence ID" value="KAK0508427.1"/>
    <property type="molecule type" value="Genomic_DNA"/>
</dbReference>
<organism evidence="10 11">
    <name type="scientific">Cladonia borealis</name>
    <dbReference type="NCBI Taxonomy" id="184061"/>
    <lineage>
        <taxon>Eukaryota</taxon>
        <taxon>Fungi</taxon>
        <taxon>Dikarya</taxon>
        <taxon>Ascomycota</taxon>
        <taxon>Pezizomycotina</taxon>
        <taxon>Lecanoromycetes</taxon>
        <taxon>OSLEUM clade</taxon>
        <taxon>Lecanoromycetidae</taxon>
        <taxon>Lecanorales</taxon>
        <taxon>Lecanorineae</taxon>
        <taxon>Cladoniaceae</taxon>
        <taxon>Cladonia</taxon>
    </lineage>
</organism>
<dbReference type="PANTHER" id="PTHR43397">
    <property type="entry name" value="ERGOTHIONEINE BIOSYNTHESIS PROTEIN 1"/>
    <property type="match status" value="1"/>
</dbReference>
<dbReference type="GO" id="GO:0008168">
    <property type="term" value="F:methyltransferase activity"/>
    <property type="evidence" value="ECO:0007669"/>
    <property type="project" value="UniProtKB-KW"/>
</dbReference>
<evidence type="ECO:0000256" key="1">
    <source>
        <dbReference type="ARBA" id="ARBA00005107"/>
    </source>
</evidence>
<dbReference type="GO" id="GO:0032259">
    <property type="term" value="P:methylation"/>
    <property type="evidence" value="ECO:0007669"/>
    <property type="project" value="UniProtKB-KW"/>
</dbReference>
<dbReference type="PANTHER" id="PTHR43397:SF1">
    <property type="entry name" value="ERGOTHIONEINE BIOSYNTHESIS PROTEIN 1"/>
    <property type="match status" value="1"/>
</dbReference>
<reference evidence="10" key="1">
    <citation type="submission" date="2023-03" db="EMBL/GenBank/DDBJ databases">
        <title>Complete genome of Cladonia borealis.</title>
        <authorList>
            <person name="Park H."/>
        </authorList>
    </citation>
    <scope>NUCLEOTIDE SEQUENCE</scope>
    <source>
        <strain evidence="10">ANT050790</strain>
    </source>
</reference>
<dbReference type="NCBIfam" id="TIGR03439">
    <property type="entry name" value="methyl_EasF"/>
    <property type="match status" value="1"/>
</dbReference>
<accession>A0AA39QSJ8</accession>
<keyword evidence="6" id="KW-0808">Transferase</keyword>
<sequence>MPHKTFNIGPNALNSNPPYKDNRIIDIQNHDGAEYLLQEIKDTLKIPAGSQGPRRIPSMLLWDQEGLKRFEDITYLDEYYLTQTEISILEQSSDEIARKIKPGSKLIELGSGNLRKIKILLQALDNLGKSVDYYALDLSLPELQRTLALVSPGTYTHVRCHGLLGTYDDGRAWLQRPENMHRDCYIVSLGSTIGSFARPDAVAFLAEFADVLHRSSGSNSRMIIGLDGCKDEAKVSRAYNDASGKNAGFIANAMKHANSVLGYTAFQHEHWYVQGEWNTVSGSHDQFVIPRRDVHLFDGVSLKAGEKILVVQSYKYNAEEKTTLWRKANLTEVGQWSNDDDSYSK</sequence>
<evidence type="ECO:0000259" key="9">
    <source>
        <dbReference type="Pfam" id="PF10017"/>
    </source>
</evidence>